<dbReference type="GO" id="GO:0005524">
    <property type="term" value="F:ATP binding"/>
    <property type="evidence" value="ECO:0007669"/>
    <property type="project" value="UniProtKB-KW"/>
</dbReference>
<dbReference type="EMBL" id="BAABRO010000001">
    <property type="protein sequence ID" value="GAA5504669.1"/>
    <property type="molecule type" value="Genomic_DNA"/>
</dbReference>
<dbReference type="PROSITE" id="PS50893">
    <property type="entry name" value="ABC_TRANSPORTER_2"/>
    <property type="match status" value="1"/>
</dbReference>
<keyword evidence="4 7" id="KW-0067">ATP-binding</keyword>
<protein>
    <submittedName>
        <fullName evidence="7">Vitamin B12 import ATP-binding protein BtuD</fullName>
    </submittedName>
</protein>
<evidence type="ECO:0000256" key="5">
    <source>
        <dbReference type="ARBA" id="ARBA00023136"/>
    </source>
</evidence>
<dbReference type="Pfam" id="PF00005">
    <property type="entry name" value="ABC_tran"/>
    <property type="match status" value="1"/>
</dbReference>
<dbReference type="SUPFAM" id="SSF50331">
    <property type="entry name" value="MOP-like"/>
    <property type="match status" value="1"/>
</dbReference>
<evidence type="ECO:0000259" key="6">
    <source>
        <dbReference type="PROSITE" id="PS50893"/>
    </source>
</evidence>
<dbReference type="InterPro" id="IPR008995">
    <property type="entry name" value="Mo/tungstate-bd_C_term_dom"/>
</dbReference>
<dbReference type="Gene3D" id="3.40.50.300">
    <property type="entry name" value="P-loop containing nucleotide triphosphate hydrolases"/>
    <property type="match status" value="1"/>
</dbReference>
<dbReference type="PROSITE" id="PS00211">
    <property type="entry name" value="ABC_TRANSPORTER_1"/>
    <property type="match status" value="1"/>
</dbReference>
<evidence type="ECO:0000256" key="3">
    <source>
        <dbReference type="ARBA" id="ARBA00022741"/>
    </source>
</evidence>
<evidence type="ECO:0000313" key="7">
    <source>
        <dbReference type="EMBL" id="GAA5504669.1"/>
    </source>
</evidence>
<dbReference type="Proteomes" id="UP001416858">
    <property type="component" value="Unassembled WGS sequence"/>
</dbReference>
<dbReference type="InterPro" id="IPR017871">
    <property type="entry name" value="ABC_transporter-like_CS"/>
</dbReference>
<sequence length="362" mass="40130">MSAVQLCEIDKRYASHRVLESLCLGVQRDEYLVLLGQSGCGKSTTLRLIAGLESPDAGRVMIGTEDVTAIQARKRDVSLMFQGDGLYPHMTIRETLAYPMKGIVPPAETERRITQAAKLLGLDSLLDRRPEKLSGGELRRAGLAKSVVRQAAVRLLDEPLSALDGSVRYRFQQDLIHWHREIPGTTIHVTHDGEEAMRIADRIAVMHAGQIVQIGTPEEIYHRPCCLAVARSLGSPPINELDSAFCRDQSRSWLRSMLAAADADDLPDDIVVAIRPEHLTIANDRPDADTFTAHAVCRWRQVFAGRCQTRFELAGRESNVCGHVNAILDPDCGVQVGDKVTLQTPRSNVQLFRRSGERIEMP</sequence>
<evidence type="ECO:0000313" key="8">
    <source>
        <dbReference type="Proteomes" id="UP001416858"/>
    </source>
</evidence>
<dbReference type="InterPro" id="IPR003593">
    <property type="entry name" value="AAA+_ATPase"/>
</dbReference>
<dbReference type="CDD" id="cd03259">
    <property type="entry name" value="ABC_Carb_Solutes_like"/>
    <property type="match status" value="1"/>
</dbReference>
<dbReference type="InterPro" id="IPR003439">
    <property type="entry name" value="ABC_transporter-like_ATP-bd"/>
</dbReference>
<proteinExistence type="predicted"/>
<feature type="domain" description="ABC transporter" evidence="6">
    <location>
        <begin position="4"/>
        <end position="233"/>
    </location>
</feature>
<keyword evidence="5" id="KW-0472">Membrane</keyword>
<organism evidence="7 8">
    <name type="scientific">Novipirellula caenicola</name>
    <dbReference type="NCBI Taxonomy" id="1536901"/>
    <lineage>
        <taxon>Bacteria</taxon>
        <taxon>Pseudomonadati</taxon>
        <taxon>Planctomycetota</taxon>
        <taxon>Planctomycetia</taxon>
        <taxon>Pirellulales</taxon>
        <taxon>Pirellulaceae</taxon>
        <taxon>Novipirellula</taxon>
    </lineage>
</organism>
<dbReference type="InterPro" id="IPR015853">
    <property type="entry name" value="ABC_transpr_FbpC"/>
</dbReference>
<evidence type="ECO:0000256" key="4">
    <source>
        <dbReference type="ARBA" id="ARBA00022840"/>
    </source>
</evidence>
<gene>
    <name evidence="7" type="primary">btuD_1</name>
    <name evidence="7" type="ORF">Rcae01_00108</name>
</gene>
<accession>A0ABP9VHH6</accession>
<dbReference type="InterPro" id="IPR047641">
    <property type="entry name" value="ABC_transpr_MalK/UgpC-like"/>
</dbReference>
<dbReference type="Gene3D" id="2.40.50.100">
    <property type="match status" value="1"/>
</dbReference>
<reference evidence="7 8" key="1">
    <citation type="submission" date="2024-02" db="EMBL/GenBank/DDBJ databases">
        <title>Rhodopirellula caenicola NBRC 110016.</title>
        <authorList>
            <person name="Ichikawa N."/>
            <person name="Katano-Makiyama Y."/>
            <person name="Hidaka K."/>
        </authorList>
    </citation>
    <scope>NUCLEOTIDE SEQUENCE [LARGE SCALE GENOMIC DNA]</scope>
    <source>
        <strain evidence="7 8">NBRC 110016</strain>
    </source>
</reference>
<keyword evidence="3" id="KW-0547">Nucleotide-binding</keyword>
<dbReference type="PANTHER" id="PTHR43875:SF1">
    <property type="entry name" value="OSMOPROTECTIVE COMPOUNDS UPTAKE ATP-BINDING PROTEIN GGTA"/>
    <property type="match status" value="1"/>
</dbReference>
<comment type="caution">
    <text evidence="7">The sequence shown here is derived from an EMBL/GenBank/DDBJ whole genome shotgun (WGS) entry which is preliminary data.</text>
</comment>
<dbReference type="InterPro" id="IPR027417">
    <property type="entry name" value="P-loop_NTPase"/>
</dbReference>
<evidence type="ECO:0000256" key="2">
    <source>
        <dbReference type="ARBA" id="ARBA00022475"/>
    </source>
</evidence>
<keyword evidence="1" id="KW-0813">Transport</keyword>
<evidence type="ECO:0000256" key="1">
    <source>
        <dbReference type="ARBA" id="ARBA00022448"/>
    </source>
</evidence>
<keyword evidence="8" id="KW-1185">Reference proteome</keyword>
<dbReference type="SMART" id="SM00382">
    <property type="entry name" value="AAA"/>
    <property type="match status" value="1"/>
</dbReference>
<dbReference type="PANTHER" id="PTHR43875">
    <property type="entry name" value="MALTODEXTRIN IMPORT ATP-BINDING PROTEIN MSMX"/>
    <property type="match status" value="1"/>
</dbReference>
<dbReference type="SUPFAM" id="SSF52540">
    <property type="entry name" value="P-loop containing nucleoside triphosphate hydrolases"/>
    <property type="match status" value="1"/>
</dbReference>
<name>A0ABP9VHH6_9BACT</name>
<keyword evidence="2" id="KW-1003">Cell membrane</keyword>